<evidence type="ECO:0000313" key="3">
    <source>
        <dbReference type="Proteomes" id="UP000276309"/>
    </source>
</evidence>
<dbReference type="AlphaFoldDB" id="A0A3G2LB88"/>
<dbReference type="EMBL" id="CP032050">
    <property type="protein sequence ID" value="AYN69453.1"/>
    <property type="molecule type" value="Genomic_DNA"/>
</dbReference>
<dbReference type="OrthoDB" id="1436925at2"/>
<proteinExistence type="predicted"/>
<evidence type="ECO:0000313" key="2">
    <source>
        <dbReference type="EMBL" id="AYN69453.1"/>
    </source>
</evidence>
<keyword evidence="1" id="KW-0175">Coiled coil</keyword>
<evidence type="ECO:0008006" key="4">
    <source>
        <dbReference type="Google" id="ProtNLM"/>
    </source>
</evidence>
<dbReference type="PROSITE" id="PS51257">
    <property type="entry name" value="PROKAR_LIPOPROTEIN"/>
    <property type="match status" value="1"/>
</dbReference>
<gene>
    <name evidence="2" type="ORF">D1013_19730</name>
</gene>
<dbReference type="Proteomes" id="UP000276309">
    <property type="component" value="Chromosome"/>
</dbReference>
<protein>
    <recommendedName>
        <fullName evidence="4">Viral A-type inclusion protein</fullName>
    </recommendedName>
</protein>
<reference evidence="2 3" key="1">
    <citation type="submission" date="2018-08" db="EMBL/GenBank/DDBJ databases">
        <title>The reduced genetic potential of extracellular carbohydrate catabolism in Euzebyella marina RN62, a Flavobacteriia bacterium isolated from the hadal water.</title>
        <authorList>
            <person name="Xue C."/>
        </authorList>
    </citation>
    <scope>NUCLEOTIDE SEQUENCE [LARGE SCALE GENOMIC DNA]</scope>
    <source>
        <strain evidence="2 3">RN62</strain>
    </source>
</reference>
<dbReference type="KEGG" id="emar:D1013_19730"/>
<sequence>MRILMVLAVFTLFFGSSCKEEKETSQMKEVMAIHDEVMPKMSQLGDLVGELNSKENDSTEIGLKYMEARKELQSAHKSMMDWMQNFGNRFDPDEILNGKELSAQKQEWLDEEEKKVKDLKEEINASIANAKELLGITE</sequence>
<organism evidence="2 3">
    <name type="scientific">Euzebyella marina</name>
    <dbReference type="NCBI Taxonomy" id="1761453"/>
    <lineage>
        <taxon>Bacteria</taxon>
        <taxon>Pseudomonadati</taxon>
        <taxon>Bacteroidota</taxon>
        <taxon>Flavobacteriia</taxon>
        <taxon>Flavobacteriales</taxon>
        <taxon>Flavobacteriaceae</taxon>
        <taxon>Euzebyella</taxon>
    </lineage>
</organism>
<keyword evidence="3" id="KW-1185">Reference proteome</keyword>
<evidence type="ECO:0000256" key="1">
    <source>
        <dbReference type="SAM" id="Coils"/>
    </source>
</evidence>
<accession>A0A3G2LB88</accession>
<feature type="coiled-coil region" evidence="1">
    <location>
        <begin position="102"/>
        <end position="129"/>
    </location>
</feature>
<name>A0A3G2LB88_9FLAO</name>
<dbReference type="RefSeq" id="WP_121850459.1">
    <property type="nucleotide sequence ID" value="NZ_CP032050.1"/>
</dbReference>